<comment type="caution">
    <text evidence="2">The sequence shown here is derived from an EMBL/GenBank/DDBJ whole genome shotgun (WGS) entry which is preliminary data.</text>
</comment>
<dbReference type="Proteomes" id="UP000688137">
    <property type="component" value="Unassembled WGS sequence"/>
</dbReference>
<reference evidence="2" key="1">
    <citation type="submission" date="2021-01" db="EMBL/GenBank/DDBJ databases">
        <authorList>
            <consortium name="Genoscope - CEA"/>
            <person name="William W."/>
        </authorList>
    </citation>
    <scope>NUCLEOTIDE SEQUENCE</scope>
</reference>
<dbReference type="AlphaFoldDB" id="A0A8S1N4Z3"/>
<evidence type="ECO:0000313" key="2">
    <source>
        <dbReference type="EMBL" id="CAD8084115.1"/>
    </source>
</evidence>
<protein>
    <recommendedName>
        <fullName evidence="1">Protein kinase domain-containing protein</fullName>
    </recommendedName>
</protein>
<dbReference type="OMA" id="RIQWIYE"/>
<dbReference type="GO" id="GO:0004672">
    <property type="term" value="F:protein kinase activity"/>
    <property type="evidence" value="ECO:0007669"/>
    <property type="project" value="InterPro"/>
</dbReference>
<accession>A0A8S1N4Z3</accession>
<gene>
    <name evidence="2" type="ORF">PPRIM_AZ9-3.1.T0710184</name>
</gene>
<dbReference type="InterPro" id="IPR000719">
    <property type="entry name" value="Prot_kinase_dom"/>
</dbReference>
<dbReference type="PROSITE" id="PS50011">
    <property type="entry name" value="PROTEIN_KINASE_DOM"/>
    <property type="match status" value="1"/>
</dbReference>
<evidence type="ECO:0000313" key="3">
    <source>
        <dbReference type="Proteomes" id="UP000688137"/>
    </source>
</evidence>
<keyword evidence="3" id="KW-1185">Reference proteome</keyword>
<dbReference type="Pfam" id="PF00069">
    <property type="entry name" value="Pkinase"/>
    <property type="match status" value="1"/>
</dbReference>
<evidence type="ECO:0000259" key="1">
    <source>
        <dbReference type="PROSITE" id="PS50011"/>
    </source>
</evidence>
<dbReference type="GO" id="GO:0005524">
    <property type="term" value="F:ATP binding"/>
    <property type="evidence" value="ECO:0007669"/>
    <property type="project" value="InterPro"/>
</dbReference>
<name>A0A8S1N4Z3_PARPR</name>
<proteinExistence type="predicted"/>
<organism evidence="2 3">
    <name type="scientific">Paramecium primaurelia</name>
    <dbReference type="NCBI Taxonomy" id="5886"/>
    <lineage>
        <taxon>Eukaryota</taxon>
        <taxon>Sar</taxon>
        <taxon>Alveolata</taxon>
        <taxon>Ciliophora</taxon>
        <taxon>Intramacronucleata</taxon>
        <taxon>Oligohymenophorea</taxon>
        <taxon>Peniculida</taxon>
        <taxon>Parameciidae</taxon>
        <taxon>Paramecium</taxon>
    </lineage>
</organism>
<dbReference type="EMBL" id="CAJJDM010000074">
    <property type="protein sequence ID" value="CAD8084115.1"/>
    <property type="molecule type" value="Genomic_DNA"/>
</dbReference>
<sequence>MINEQMFQELKNSNFKSIIDNCVYLKKISNTLYGDAEILIHKTYNIQLVLITKIFHRKEDVKKLQEETSLRLNLISERILRLISYNIKEVKELCGSFYRIQWIYEFHSHTLQDNIQYRKKKDLSFTENEIINLLDTILQGFQIFKSVSIRHGYLQPKHIIQNTKSQNFCISDIKFITKMTEYQEALQNIDSVQQCYLSPELLKELQKGSQENSSYEKNEIFSIGLILLNCMLLDYPEIYDLPNFAIKQQKLCEYLRIAEQRYQSAQIVREMLLIDIYHRPSLEQLISLLMQFKYKISNRPSPKPQSNYILHIDQSKENYSSQIDRRYATENQQTTPLKYNQERAHSRKISQLTPITHLTHSPIILNKQENTEISTISQNSYFQMDTSNINSSIRDPYNFTYRDVTPERKTKPCPSPFKQITSNNIQNSSRTNYFFPNTKQNENSSFLQSESISYDFAEGIKLNVPSSLQQEFTKLGNKSYQYQNHYQKKLY</sequence>
<feature type="domain" description="Protein kinase" evidence="1">
    <location>
        <begin position="22"/>
        <end position="293"/>
    </location>
</feature>